<evidence type="ECO:0000256" key="1">
    <source>
        <dbReference type="ARBA" id="ARBA00004651"/>
    </source>
</evidence>
<feature type="transmembrane region" description="Helical" evidence="6">
    <location>
        <begin position="196"/>
        <end position="214"/>
    </location>
</feature>
<keyword evidence="4 6" id="KW-1133">Transmembrane helix</keyword>
<evidence type="ECO:0000256" key="4">
    <source>
        <dbReference type="ARBA" id="ARBA00022989"/>
    </source>
</evidence>
<dbReference type="EMBL" id="DSJT01000033">
    <property type="protein sequence ID" value="HEF87782.1"/>
    <property type="molecule type" value="Genomic_DNA"/>
</dbReference>
<dbReference type="Pfam" id="PF02653">
    <property type="entry name" value="BPD_transp_2"/>
    <property type="match status" value="1"/>
</dbReference>
<proteinExistence type="predicted"/>
<dbReference type="GO" id="GO:0022857">
    <property type="term" value="F:transmembrane transporter activity"/>
    <property type="evidence" value="ECO:0007669"/>
    <property type="project" value="InterPro"/>
</dbReference>
<gene>
    <name evidence="7" type="ORF">ENP55_05820</name>
</gene>
<dbReference type="PANTHER" id="PTHR47089">
    <property type="entry name" value="ABC TRANSPORTER, PERMEASE PROTEIN"/>
    <property type="match status" value="1"/>
</dbReference>
<keyword evidence="5 6" id="KW-0472">Membrane</keyword>
<dbReference type="AlphaFoldDB" id="A0A7C2FFF0"/>
<comment type="caution">
    <text evidence="7">The sequence shown here is derived from an EMBL/GenBank/DDBJ whole genome shotgun (WGS) entry which is preliminary data.</text>
</comment>
<dbReference type="CDD" id="cd06580">
    <property type="entry name" value="TM_PBP1_transp_TpRbsC_like"/>
    <property type="match status" value="1"/>
</dbReference>
<organism evidence="7">
    <name type="scientific">Thermosphaera aggregans</name>
    <dbReference type="NCBI Taxonomy" id="54254"/>
    <lineage>
        <taxon>Archaea</taxon>
        <taxon>Thermoproteota</taxon>
        <taxon>Thermoprotei</taxon>
        <taxon>Desulfurococcales</taxon>
        <taxon>Desulfurococcaceae</taxon>
        <taxon>Thermosphaera</taxon>
    </lineage>
</organism>
<dbReference type="PANTHER" id="PTHR47089:SF1">
    <property type="entry name" value="GUANOSINE ABC TRANSPORTER PERMEASE PROTEIN NUPP"/>
    <property type="match status" value="1"/>
</dbReference>
<feature type="transmembrane region" description="Helical" evidence="6">
    <location>
        <begin position="59"/>
        <end position="82"/>
    </location>
</feature>
<dbReference type="GO" id="GO:0005886">
    <property type="term" value="C:plasma membrane"/>
    <property type="evidence" value="ECO:0007669"/>
    <property type="project" value="UniProtKB-SubCell"/>
</dbReference>
<dbReference type="InterPro" id="IPR001851">
    <property type="entry name" value="ABC_transp_permease"/>
</dbReference>
<accession>A0A7C2FFF0</accession>
<feature type="transmembrane region" description="Helical" evidence="6">
    <location>
        <begin position="299"/>
        <end position="318"/>
    </location>
</feature>
<feature type="transmembrane region" description="Helical" evidence="6">
    <location>
        <begin position="20"/>
        <end position="39"/>
    </location>
</feature>
<evidence type="ECO:0000256" key="2">
    <source>
        <dbReference type="ARBA" id="ARBA00022475"/>
    </source>
</evidence>
<keyword evidence="2" id="KW-1003">Cell membrane</keyword>
<evidence type="ECO:0000256" key="6">
    <source>
        <dbReference type="SAM" id="Phobius"/>
    </source>
</evidence>
<feature type="transmembrane region" description="Helical" evidence="6">
    <location>
        <begin position="270"/>
        <end position="292"/>
    </location>
</feature>
<feature type="transmembrane region" description="Helical" evidence="6">
    <location>
        <begin position="330"/>
        <end position="348"/>
    </location>
</feature>
<evidence type="ECO:0000313" key="7">
    <source>
        <dbReference type="EMBL" id="HEF87782.1"/>
    </source>
</evidence>
<evidence type="ECO:0000256" key="3">
    <source>
        <dbReference type="ARBA" id="ARBA00022692"/>
    </source>
</evidence>
<reference evidence="7" key="1">
    <citation type="journal article" date="2020" name="mSystems">
        <title>Genome- and Community-Level Interaction Insights into Carbon Utilization and Element Cycling Functions of Hydrothermarchaeota in Hydrothermal Sediment.</title>
        <authorList>
            <person name="Zhou Z."/>
            <person name="Liu Y."/>
            <person name="Xu W."/>
            <person name="Pan J."/>
            <person name="Luo Z.H."/>
            <person name="Li M."/>
        </authorList>
    </citation>
    <scope>NUCLEOTIDE SEQUENCE [LARGE SCALE GENOMIC DNA]</scope>
    <source>
        <strain evidence="7">SpSt-23</strain>
    </source>
</reference>
<protein>
    <submittedName>
        <fullName evidence="7">ABC transporter permease</fullName>
    </submittedName>
</protein>
<sequence length="355" mass="37438">MKLSSILGSVDLSKLENDIVEVIFAVLAGFAVSGLLMAAGGFDPVRAYVSLFKSAFGDLYGVSTTLSFAIPLMLTGTAFAVSVRAGVFNIGAEGQVYMAALGAVIAASLSLPGGLYLIAEFLFGVSLAIIWSSLAGLLKSQRGVNEVVSTIMLNWTGFWIVEYGRTYVYFDPVEPQRTIKIPEEGRLPLLVPGTELYAGIIISIIATVIVYVIMWHTALGYEIRATGLNPTAARYGGVEVKRSVLYSFIIAGSLAGLAGVMEVAGRPPHYAITTGLSNLVGLGFDGLAVSLIGRNHPLAIIPAAIFVGALTAGSRGMQIESGVPLEMVKAVQGIIILILAVPGLVKMLKEWRGKK</sequence>
<name>A0A7C2FFF0_9CREN</name>
<keyword evidence="3 6" id="KW-0812">Transmembrane</keyword>
<feature type="transmembrane region" description="Helical" evidence="6">
    <location>
        <begin position="94"/>
        <end position="111"/>
    </location>
</feature>
<feature type="transmembrane region" description="Helical" evidence="6">
    <location>
        <begin position="244"/>
        <end position="264"/>
    </location>
</feature>
<evidence type="ECO:0000256" key="5">
    <source>
        <dbReference type="ARBA" id="ARBA00023136"/>
    </source>
</evidence>
<comment type="subcellular location">
    <subcellularLocation>
        <location evidence="1">Cell membrane</location>
        <topology evidence="1">Multi-pass membrane protein</topology>
    </subcellularLocation>
</comment>